<keyword evidence="1" id="KW-1133">Transmembrane helix</keyword>
<sequence length="129" mass="15439">MALLFRAIIIIAIIILIYALIKYIFNPKRKLELAHEKRDFYFLDDKQNVRKNFSLTYKGVMFEGEKFLGTTEEAFEVISVSMWPKNIDRLKGLDRKDFEFIEREILSEYPHASVEWKSPVKEFLRKTEK</sequence>
<feature type="transmembrane region" description="Helical" evidence="1">
    <location>
        <begin position="6"/>
        <end position="25"/>
    </location>
</feature>
<organism evidence="2 3">
    <name type="scientific">Thalassorhabdus alkalitolerans</name>
    <dbReference type="NCBI Taxonomy" id="2282697"/>
    <lineage>
        <taxon>Bacteria</taxon>
        <taxon>Bacillati</taxon>
        <taxon>Bacillota</taxon>
        <taxon>Bacilli</taxon>
        <taxon>Bacillales</taxon>
        <taxon>Bacillaceae</taxon>
        <taxon>Thalassorhabdus</taxon>
    </lineage>
</organism>
<dbReference type="Proteomes" id="UP001596142">
    <property type="component" value="Unassembled WGS sequence"/>
</dbReference>
<dbReference type="RefSeq" id="WP_054635096.1">
    <property type="nucleotide sequence ID" value="NZ_JBHSOZ010000003.1"/>
</dbReference>
<evidence type="ECO:0000256" key="1">
    <source>
        <dbReference type="SAM" id="Phobius"/>
    </source>
</evidence>
<dbReference type="EMBL" id="JBHSOZ010000003">
    <property type="protein sequence ID" value="MFC5712731.1"/>
    <property type="molecule type" value="Genomic_DNA"/>
</dbReference>
<name>A0ABW0YLU7_9BACI</name>
<gene>
    <name evidence="2" type="ORF">ACFPU1_08050</name>
</gene>
<accession>A0ABW0YLU7</accession>
<keyword evidence="1" id="KW-0472">Membrane</keyword>
<evidence type="ECO:0000313" key="2">
    <source>
        <dbReference type="EMBL" id="MFC5712731.1"/>
    </source>
</evidence>
<protein>
    <submittedName>
        <fullName evidence="2">Sigma-w pathway protein ysdB</fullName>
    </submittedName>
</protein>
<keyword evidence="3" id="KW-1185">Reference proteome</keyword>
<keyword evidence="1" id="KW-0812">Transmembrane</keyword>
<reference evidence="3" key="1">
    <citation type="journal article" date="2019" name="Int. J. Syst. Evol. Microbiol.">
        <title>The Global Catalogue of Microorganisms (GCM) 10K type strain sequencing project: providing services to taxonomists for standard genome sequencing and annotation.</title>
        <authorList>
            <consortium name="The Broad Institute Genomics Platform"/>
            <consortium name="The Broad Institute Genome Sequencing Center for Infectious Disease"/>
            <person name="Wu L."/>
            <person name="Ma J."/>
        </authorList>
    </citation>
    <scope>NUCLEOTIDE SEQUENCE [LARGE SCALE GENOMIC DNA]</scope>
    <source>
        <strain evidence="3">CECT 7184</strain>
    </source>
</reference>
<proteinExistence type="predicted"/>
<evidence type="ECO:0000313" key="3">
    <source>
        <dbReference type="Proteomes" id="UP001596142"/>
    </source>
</evidence>
<comment type="caution">
    <text evidence="2">The sequence shown here is derived from an EMBL/GenBank/DDBJ whole genome shotgun (WGS) entry which is preliminary data.</text>
</comment>